<sequence length="300" mass="31655">MTGGERLRIGLVINPTAGKNTGARIGREAASLLAAGGHDIVDLSAMDGAHALERGRDAIVGQSVDCVVVAGGDGMVHLGVNLVAGTDIPLGIIAAGTGNDNARELGLPVRDAAKAVERITHGATRRIDAVRHVTPHGDERWFVGVLAAGFDAVVNERANGWNWPKGRMRYNLAIARELGVFKPIPYVVEIDGSRHETKAMLVAVANGPAYGGGMKVVPSAEFDDGLLDVLIVHELSIPTLLRVFPRIFKGTHVTHPAVEILRGGHVRLEAKGIVAYADGERFEPLPLECEVVPGAVTVLT</sequence>
<comment type="similarity">
    <text evidence="2">Belongs to the diacylglycerol/lipid kinase family.</text>
</comment>
<protein>
    <submittedName>
        <fullName evidence="14">Diacylglycerol kinase</fullName>
    </submittedName>
</protein>
<evidence type="ECO:0000256" key="9">
    <source>
        <dbReference type="ARBA" id="ARBA00022842"/>
    </source>
</evidence>
<evidence type="ECO:0000256" key="10">
    <source>
        <dbReference type="ARBA" id="ARBA00023098"/>
    </source>
</evidence>
<name>A0A0A0J9F7_9MICO</name>
<dbReference type="PANTHER" id="PTHR12358:SF106">
    <property type="entry name" value="LIPID KINASE YEGS"/>
    <property type="match status" value="1"/>
</dbReference>
<evidence type="ECO:0000256" key="3">
    <source>
        <dbReference type="ARBA" id="ARBA00022516"/>
    </source>
</evidence>
<dbReference type="GO" id="GO:0005524">
    <property type="term" value="F:ATP binding"/>
    <property type="evidence" value="ECO:0007669"/>
    <property type="project" value="UniProtKB-KW"/>
</dbReference>
<evidence type="ECO:0000256" key="5">
    <source>
        <dbReference type="ARBA" id="ARBA00022723"/>
    </source>
</evidence>
<dbReference type="PROSITE" id="PS50146">
    <property type="entry name" value="DAGK"/>
    <property type="match status" value="1"/>
</dbReference>
<keyword evidence="4" id="KW-0808">Transferase</keyword>
<dbReference type="GO" id="GO:0008654">
    <property type="term" value="P:phospholipid biosynthetic process"/>
    <property type="evidence" value="ECO:0007669"/>
    <property type="project" value="UniProtKB-KW"/>
</dbReference>
<dbReference type="Gene3D" id="3.40.50.10330">
    <property type="entry name" value="Probable inorganic polyphosphate/atp-NAD kinase, domain 1"/>
    <property type="match status" value="1"/>
</dbReference>
<dbReference type="InterPro" id="IPR050187">
    <property type="entry name" value="Lipid_Phosphate_FormReg"/>
</dbReference>
<proteinExistence type="inferred from homology"/>
<dbReference type="InterPro" id="IPR016064">
    <property type="entry name" value="NAD/diacylglycerol_kinase_sf"/>
</dbReference>
<dbReference type="InterPro" id="IPR001206">
    <property type="entry name" value="Diacylglycerol_kinase_cat_dom"/>
</dbReference>
<accession>A0A0A0J9F7</accession>
<evidence type="ECO:0000256" key="11">
    <source>
        <dbReference type="ARBA" id="ARBA00023209"/>
    </source>
</evidence>
<dbReference type="STRING" id="1385520.N802_17885"/>
<dbReference type="Pfam" id="PF00781">
    <property type="entry name" value="DAGK_cat"/>
    <property type="match status" value="1"/>
</dbReference>
<evidence type="ECO:0000256" key="12">
    <source>
        <dbReference type="ARBA" id="ARBA00023264"/>
    </source>
</evidence>
<evidence type="ECO:0000313" key="14">
    <source>
        <dbReference type="EMBL" id="KGN32672.1"/>
    </source>
</evidence>
<evidence type="ECO:0000256" key="4">
    <source>
        <dbReference type="ARBA" id="ARBA00022679"/>
    </source>
</evidence>
<dbReference type="NCBIfam" id="TIGR00147">
    <property type="entry name" value="YegS/Rv2252/BmrU family lipid kinase"/>
    <property type="match status" value="1"/>
</dbReference>
<keyword evidence="8" id="KW-0067">ATP-binding</keyword>
<dbReference type="InterPro" id="IPR017438">
    <property type="entry name" value="ATP-NAD_kinase_N"/>
</dbReference>
<dbReference type="Pfam" id="PF19279">
    <property type="entry name" value="YegS_C"/>
    <property type="match status" value="1"/>
</dbReference>
<dbReference type="GO" id="GO:0005886">
    <property type="term" value="C:plasma membrane"/>
    <property type="evidence" value="ECO:0007669"/>
    <property type="project" value="TreeGrafter"/>
</dbReference>
<dbReference type="GO" id="GO:0004143">
    <property type="term" value="F:ATP-dependent diacylglycerol kinase activity"/>
    <property type="evidence" value="ECO:0007669"/>
    <property type="project" value="TreeGrafter"/>
</dbReference>
<evidence type="ECO:0000313" key="15">
    <source>
        <dbReference type="Proteomes" id="UP000030002"/>
    </source>
</evidence>
<keyword evidence="7 14" id="KW-0418">Kinase</keyword>
<dbReference type="InterPro" id="IPR005218">
    <property type="entry name" value="Diacylglycerol/lipid_kinase"/>
</dbReference>
<dbReference type="GO" id="GO:0046872">
    <property type="term" value="F:metal ion binding"/>
    <property type="evidence" value="ECO:0007669"/>
    <property type="project" value="UniProtKB-KW"/>
</dbReference>
<keyword evidence="10" id="KW-0443">Lipid metabolism</keyword>
<dbReference type="Gene3D" id="2.60.200.40">
    <property type="match status" value="1"/>
</dbReference>
<evidence type="ECO:0000259" key="13">
    <source>
        <dbReference type="PROSITE" id="PS50146"/>
    </source>
</evidence>
<keyword evidence="5" id="KW-0479">Metal-binding</keyword>
<evidence type="ECO:0000256" key="7">
    <source>
        <dbReference type="ARBA" id="ARBA00022777"/>
    </source>
</evidence>
<dbReference type="SMART" id="SM00046">
    <property type="entry name" value="DAGKc"/>
    <property type="match status" value="1"/>
</dbReference>
<organism evidence="14 15">
    <name type="scientific">Knoellia sinensis KCTC 19936</name>
    <dbReference type="NCBI Taxonomy" id="1385520"/>
    <lineage>
        <taxon>Bacteria</taxon>
        <taxon>Bacillati</taxon>
        <taxon>Actinomycetota</taxon>
        <taxon>Actinomycetes</taxon>
        <taxon>Micrococcales</taxon>
        <taxon>Intrasporangiaceae</taxon>
        <taxon>Knoellia</taxon>
    </lineage>
</organism>
<dbReference type="eggNOG" id="COG1597">
    <property type="taxonomic scope" value="Bacteria"/>
</dbReference>
<keyword evidence="11" id="KW-0594">Phospholipid biosynthesis</keyword>
<evidence type="ECO:0000256" key="6">
    <source>
        <dbReference type="ARBA" id="ARBA00022741"/>
    </source>
</evidence>
<dbReference type="EMBL" id="AVPJ01000006">
    <property type="protein sequence ID" value="KGN32672.1"/>
    <property type="molecule type" value="Genomic_DNA"/>
</dbReference>
<keyword evidence="15" id="KW-1185">Reference proteome</keyword>
<dbReference type="SUPFAM" id="SSF111331">
    <property type="entry name" value="NAD kinase/diacylglycerol kinase-like"/>
    <property type="match status" value="1"/>
</dbReference>
<feature type="domain" description="DAGKc" evidence="13">
    <location>
        <begin position="4"/>
        <end position="136"/>
    </location>
</feature>
<gene>
    <name evidence="14" type="ORF">N802_17885</name>
</gene>
<evidence type="ECO:0000256" key="8">
    <source>
        <dbReference type="ARBA" id="ARBA00022840"/>
    </source>
</evidence>
<dbReference type="InterPro" id="IPR045540">
    <property type="entry name" value="YegS/DAGK_C"/>
</dbReference>
<evidence type="ECO:0000256" key="2">
    <source>
        <dbReference type="ARBA" id="ARBA00005983"/>
    </source>
</evidence>
<comment type="caution">
    <text evidence="14">The sequence shown here is derived from an EMBL/GenBank/DDBJ whole genome shotgun (WGS) entry which is preliminary data.</text>
</comment>
<dbReference type="RefSeq" id="WP_084072117.1">
    <property type="nucleotide sequence ID" value="NZ_AVPJ01000006.1"/>
</dbReference>
<keyword evidence="3" id="KW-0444">Lipid biosynthesis</keyword>
<reference evidence="14 15" key="1">
    <citation type="submission" date="2013-08" db="EMBL/GenBank/DDBJ databases">
        <title>The genome sequence of Knoellia sinensis.</title>
        <authorList>
            <person name="Zhu W."/>
            <person name="Wang G."/>
        </authorList>
    </citation>
    <scope>NUCLEOTIDE SEQUENCE [LARGE SCALE GENOMIC DNA]</scope>
    <source>
        <strain evidence="14 15">KCTC 19936</strain>
    </source>
</reference>
<keyword evidence="6" id="KW-0547">Nucleotide-binding</keyword>
<dbReference type="AlphaFoldDB" id="A0A0A0J9F7"/>
<keyword evidence="9" id="KW-0460">Magnesium</keyword>
<comment type="cofactor">
    <cofactor evidence="1">
        <name>Mg(2+)</name>
        <dbReference type="ChEBI" id="CHEBI:18420"/>
    </cofactor>
</comment>
<evidence type="ECO:0000256" key="1">
    <source>
        <dbReference type="ARBA" id="ARBA00001946"/>
    </source>
</evidence>
<dbReference type="Proteomes" id="UP000030002">
    <property type="component" value="Unassembled WGS sequence"/>
</dbReference>
<dbReference type="PANTHER" id="PTHR12358">
    <property type="entry name" value="SPHINGOSINE KINASE"/>
    <property type="match status" value="1"/>
</dbReference>
<keyword evidence="12" id="KW-1208">Phospholipid metabolism</keyword>